<proteinExistence type="predicted"/>
<dbReference type="EMBL" id="KU726251">
    <property type="protein sequence ID" value="AMR59706.1"/>
    <property type="molecule type" value="Genomic_DNA"/>
</dbReference>
<sequence>MKTINLLTLANGSIERSEDDGAILQATNGFKIILSPIQFTGLQVWLREINKRKLPRRMAVGDLLFTLDNVDGVKPELYEVQYKAAVDTLRLKKGEEIKFIPVTYNGNNYLQMEDTPFAVHVTDTAVELVIAFGLVATPAVLEISEDPLQDFGTLFDTMLGGMKLGNITKVIRRIPILNAQPKVMTLAESMTEHPELTAEEIQAQEEAIEEERQNAQREAMKPFRGFLDAIFDCANSLMKPVEVKTAEEPAA</sequence>
<gene>
    <name evidence="1" type="ORF">SEGD1_057</name>
</gene>
<evidence type="ECO:0000313" key="2">
    <source>
        <dbReference type="Proteomes" id="UP000223976"/>
    </source>
</evidence>
<accession>A0A142IIB8</accession>
<reference evidence="1 2" key="1">
    <citation type="submission" date="2016-02" db="EMBL/GenBank/DDBJ databases">
        <title>Complete genome sequence of a polyvalent bacteriophage, SEGD1, simultaneously inhibiting both Salmonella enterica and Escherichia coli O157:H7.</title>
        <authorList>
            <person name="Fan J."/>
            <person name="Ma J."/>
        </authorList>
    </citation>
    <scope>NUCLEOTIDE SEQUENCE [LARGE SCALE GENOMIC DNA]</scope>
</reference>
<organism evidence="1 2">
    <name type="scientific">Enterobacteria phage SEGD1</name>
    <dbReference type="NCBI Taxonomy" id="1805456"/>
    <lineage>
        <taxon>Viruses</taxon>
        <taxon>Duplodnaviria</taxon>
        <taxon>Heunggongvirae</taxon>
        <taxon>Uroviricota</taxon>
        <taxon>Caudoviricetes</taxon>
        <taxon>Chimalliviridae</taxon>
        <taxon>Seoulvirus</taxon>
        <taxon>Seoulvirus SPN3US</taxon>
    </lineage>
</organism>
<dbReference type="Proteomes" id="UP000223976">
    <property type="component" value="Segment"/>
</dbReference>
<evidence type="ECO:0000313" key="1">
    <source>
        <dbReference type="EMBL" id="AMR59706.1"/>
    </source>
</evidence>
<name>A0A142IIB8_9CAUD</name>
<protein>
    <submittedName>
        <fullName evidence="1">Uncharacterized protein</fullName>
    </submittedName>
</protein>